<organism evidence="2 3">
    <name type="scientific">Fukomys damarensis</name>
    <name type="common">Damaraland mole rat</name>
    <name type="synonym">Cryptomys damarensis</name>
    <dbReference type="NCBI Taxonomy" id="885580"/>
    <lineage>
        <taxon>Eukaryota</taxon>
        <taxon>Metazoa</taxon>
        <taxon>Chordata</taxon>
        <taxon>Craniata</taxon>
        <taxon>Vertebrata</taxon>
        <taxon>Euteleostomi</taxon>
        <taxon>Mammalia</taxon>
        <taxon>Eutheria</taxon>
        <taxon>Euarchontoglires</taxon>
        <taxon>Glires</taxon>
        <taxon>Rodentia</taxon>
        <taxon>Hystricomorpha</taxon>
        <taxon>Bathyergidae</taxon>
        <taxon>Fukomys</taxon>
    </lineage>
</organism>
<name>A0A091EIV0_FUKDA</name>
<dbReference type="EMBL" id="KN121800">
    <property type="protein sequence ID" value="KFO35426.1"/>
    <property type="molecule type" value="Genomic_DNA"/>
</dbReference>
<keyword evidence="3" id="KW-1185">Reference proteome</keyword>
<dbReference type="AlphaFoldDB" id="A0A091EIV0"/>
<gene>
    <name evidence="2" type="ORF">H920_03159</name>
</gene>
<reference evidence="2 3" key="1">
    <citation type="submission" date="2013-11" db="EMBL/GenBank/DDBJ databases">
        <title>The Damaraland mole rat (Fukomys damarensis) genome and evolution of African mole rats.</title>
        <authorList>
            <person name="Gladyshev V.N."/>
            <person name="Fang X."/>
        </authorList>
    </citation>
    <scope>NUCLEOTIDE SEQUENCE [LARGE SCALE GENOMIC DNA]</scope>
    <source>
        <tissue evidence="2">Liver</tissue>
    </source>
</reference>
<feature type="region of interest" description="Disordered" evidence="1">
    <location>
        <begin position="1"/>
        <end position="23"/>
    </location>
</feature>
<evidence type="ECO:0000313" key="2">
    <source>
        <dbReference type="EMBL" id="KFO35426.1"/>
    </source>
</evidence>
<dbReference type="Proteomes" id="UP000028990">
    <property type="component" value="Unassembled WGS sequence"/>
</dbReference>
<dbReference type="Gene3D" id="1.20.1270.10">
    <property type="match status" value="1"/>
</dbReference>
<keyword evidence="2" id="KW-0346">Stress response</keyword>
<evidence type="ECO:0000313" key="3">
    <source>
        <dbReference type="Proteomes" id="UP000028990"/>
    </source>
</evidence>
<dbReference type="SUPFAM" id="SSF100934">
    <property type="entry name" value="Heat shock protein 70kD (HSP70), C-terminal subdomain"/>
    <property type="match status" value="1"/>
</dbReference>
<sequence>MARKERSETLKMRSRETLSSKNSPESYAFNMKATVEDENIQGKISDEDKQKILDKNREVISWLDKNQTAEKEEFEPQQGSWRNLPSCIKHSLEERLGLPWGASSSLWGELPQSLPLKRWIKQPQEQT</sequence>
<accession>A0A091EIV0</accession>
<proteinExistence type="predicted"/>
<protein>
    <submittedName>
        <fullName evidence="2">Heat shock cognate 71 kDa protein</fullName>
    </submittedName>
</protein>
<dbReference type="InterPro" id="IPR029048">
    <property type="entry name" value="HSP70_C_sf"/>
</dbReference>
<evidence type="ECO:0000256" key="1">
    <source>
        <dbReference type="SAM" id="MobiDB-lite"/>
    </source>
</evidence>
<feature type="compositionally biased region" description="Basic and acidic residues" evidence="1">
    <location>
        <begin position="1"/>
        <end position="18"/>
    </location>
</feature>